<evidence type="ECO:0000259" key="1">
    <source>
        <dbReference type="SMART" id="SM00912"/>
    </source>
</evidence>
<dbReference type="KEGG" id="nao:Y958_24370"/>
<keyword evidence="3" id="KW-1185">Reference proteome</keyword>
<dbReference type="EMBL" id="CP022112">
    <property type="protein sequence ID" value="ASG24065.1"/>
    <property type="molecule type" value="Genomic_DNA"/>
</dbReference>
<dbReference type="Gene3D" id="3.30.160.710">
    <property type="match status" value="8"/>
</dbReference>
<name>A0A248JZC8_9PROT</name>
<dbReference type="GO" id="GO:0016020">
    <property type="term" value="C:membrane"/>
    <property type="evidence" value="ECO:0007669"/>
    <property type="project" value="InterPro"/>
</dbReference>
<dbReference type="SMART" id="SM00912">
    <property type="entry name" value="Haemagg_act"/>
    <property type="match status" value="1"/>
</dbReference>
<dbReference type="NCBIfam" id="TIGR01901">
    <property type="entry name" value="adhes_NPXG"/>
    <property type="match status" value="1"/>
</dbReference>
<dbReference type="InterPro" id="IPR041286">
    <property type="entry name" value="MBG_2"/>
</dbReference>
<proteinExistence type="predicted"/>
<dbReference type="InterPro" id="IPR011050">
    <property type="entry name" value="Pectin_lyase_fold/virulence"/>
</dbReference>
<organism evidence="2 3">
    <name type="scientific">Nitrospirillum viridazoti CBAmc</name>
    <dbReference type="NCBI Taxonomy" id="1441467"/>
    <lineage>
        <taxon>Bacteria</taxon>
        <taxon>Pseudomonadati</taxon>
        <taxon>Pseudomonadota</taxon>
        <taxon>Alphaproteobacteria</taxon>
        <taxon>Rhodospirillales</taxon>
        <taxon>Azospirillaceae</taxon>
        <taxon>Nitrospirillum</taxon>
        <taxon>Nitrospirillum viridazoti</taxon>
    </lineage>
</organism>
<evidence type="ECO:0000313" key="2">
    <source>
        <dbReference type="EMBL" id="ASG24065.1"/>
    </source>
</evidence>
<dbReference type="Proteomes" id="UP000197153">
    <property type="component" value="Chromosome 3"/>
</dbReference>
<dbReference type="Gene3D" id="2.160.20.110">
    <property type="match status" value="5"/>
</dbReference>
<dbReference type="GO" id="GO:0008270">
    <property type="term" value="F:zinc ion binding"/>
    <property type="evidence" value="ECO:0007669"/>
    <property type="project" value="InterPro"/>
</dbReference>
<dbReference type="GO" id="GO:0004222">
    <property type="term" value="F:metalloendopeptidase activity"/>
    <property type="evidence" value="ECO:0007669"/>
    <property type="project" value="InterPro"/>
</dbReference>
<gene>
    <name evidence="2" type="ORF">Y958_24370</name>
</gene>
<evidence type="ECO:0000313" key="3">
    <source>
        <dbReference type="Proteomes" id="UP000197153"/>
    </source>
</evidence>
<accession>A0A248JZC8</accession>
<reference evidence="2 3" key="1">
    <citation type="submission" date="2017-06" db="EMBL/GenBank/DDBJ databases">
        <title>Complete genome sequence of Nitrospirillum amazonense strain CBAmC, an endophytic nitrogen-fixing and plant growth-promoting bacterium, isolated from sugarcane.</title>
        <authorList>
            <person name="Schwab S."/>
            <person name="dos Santos Teixeira K.R."/>
            <person name="Simoes Araujo J.L."/>
            <person name="Soares Vidal M."/>
            <person name="Borges de Freitas H.R."/>
            <person name="Rivello Crivelaro A.L."/>
            <person name="Bueno de Camargo Nunes A."/>
            <person name="dos Santos C.M."/>
            <person name="Palmeira da Silva Rosa D."/>
            <person name="da Silva Padilha D."/>
            <person name="da Silva E."/>
            <person name="Araujo Terra L."/>
            <person name="Soares Mendes V."/>
            <person name="Farinelli L."/>
            <person name="Magalhaes Cruz L."/>
            <person name="Baldani J.I."/>
        </authorList>
    </citation>
    <scope>NUCLEOTIDE SEQUENCE [LARGE SCALE GENOMIC DNA]</scope>
    <source>
        <strain evidence="2 3">CBAmC</strain>
    </source>
</reference>
<dbReference type="Pfam" id="PF18676">
    <property type="entry name" value="MBG_2"/>
    <property type="match status" value="8"/>
</dbReference>
<dbReference type="Gene3D" id="2.160.20.10">
    <property type="entry name" value="Single-stranded right-handed beta-helix, Pectin lyase-like"/>
    <property type="match status" value="1"/>
</dbReference>
<sequence>MAPSCVRYATGFRPQVPGADSMGSRVGTGMRGNAPQGGVARAEGHVIISPETSRLGCRAALLAGTAMALLAVTTVGPAHAGSGPTLPTGGAFQAGSGSISGGPGSLTVNQGSQRAIIDWKSFSIGQGGTVSFNNGNGATLNRVTGGNLSTILGTLKATGTLYVINPAGVVVGSSGVVVTGGSFTASTLDIANDAFMAGGTLLFKGDTDAEVRNLGKISSTGGDVLLIARNVTNDGTITAPNGTVGLAAGQQVLLKDGDAAERVYVQVGGGDVTNTGAIAAAQAELKAAGGNIYALAGNGGGTIRATGTTVKDGHIWLSASGSTETATDQGGAVTVAGALAATNADGSGGTVIATGNSVAMTAGAVIDASGTTGAGGTILLGGDRQGGGDAATKLVKQAVATAAQTTVAAGATLKADAGATGNGGGVIVWSDQYTGFAGALSAKGGPRSGNGGFAEVSSHKLLDFTGAVDLTAPLGAVGQLLLDPENVTISTGSNLNSSLSGGTFTPTGNSSVINTTTLQNTLATADVTITTGNTGSQTGDITVANNVTWAASHSLTLSAYHSIIFNGGTLSHTAGSGDVTLRADNTGTGSGTVTFTSGGVNMVGSSGSVNLYYNPASYASPTSYAGNVALGSGALTAYMLVNTAQNLQNLSTNLSDTYALGRDIDASATATWNSGAGFAPINSFSGTLDGQGHTVTGLTINRPTTVAVGLFGDTPTGNGPKVSNLGLEDVNITGSNRVGGVVGRANNGGSVTNVHVTGSITGYGDFIGGLVGQDDQQSISNSWTDVTITVPKGYSGTGIGGLVGWQRAGALTNVYALGTVYAPSASRVGGLVGTSGFIGSGQGAAISNAYATGAVTGNDAVGGLVGIAEGGSIATSYATGAVTGVTSVGGLVGINAGPITTSWASGSVTLSSGSASSIGGLVGTNGDSVSAGSITSSYWDTYSTGRAAAVGAVVGGSTSSAAAVTSDPAQSAASTYAYKASAYGAFNFTTDWWLSDGGTRPLGLWEYSLTISNAHQLQLVAHDLTASYTQSNDIRMPAPTAGGIWKSTAGSVPAGFIPLGTPSTPFSGTYDGQGHAIDGLTINYGGGSNTYIGLFGGNTGTLNNISLTNVAITVTNADSHVGALVGANGGGHIVNAYVTGTLNFQGGGGYGVGGIVGIQYNSGTITGSTSMANVNLSFVNGGQAYAGGVLGVTADLSATAINTSYAGGTITVTGGGGVGGQALAGGLAGISTNISNSYSTASVTETSGRNVDEIGGLVGQSATGTISNSYASGAISAPGTKIGGLIGFNVSATVNNSYWDQQTTGLSSGVGSGSATGITGRTTAEMAVQSNFSGWDFSNTWYLPAGLSRPVLRAEASTTIRNAHELQLVALNPSARYTIVNDIGLATPLANTADIWSGGFVPIATFSGEVAGQGHTISGLTITGSATNTGLFASTTASAKLANLALTNVSVSGGNNVGALVGTASGTTISNITVSGTVSGASQVGGVVGSDTGAISFAGMSGTVSATADSVGGVVGFTNGTIADSWSTAAVSSSGTSSHGLYVGGLVGQSTGTINRSWASGAVSGWTDVGGLVGLASGNITTSSASGTVTGGGSVVGGLVGNLYGASLTNTYATGNVTGFQEEGGLVGIIQVAGASINNSYASGRVSSTIGSIYTSGLVGLSSVTFTASNSFWDVTTTGRSYGAASGGSGLTVTGFTGITSSQAFSSTTFSNAGWDMSGTWYMVDGGTRPILRSEASGTVRTAHQLQLINTAPTIGYTLANDIDLGSALSATGGVWGSGGFSPIDSFTGTFNGGGHTISGLTVNLPGNSDVGLFATTAGVGYLHDLALSNVSITGGSSVGALVGNDGGGTISHITVTGSISGGSTVGGLIGAITTGGLLQDAKADTLITASGTDVGGLVGNSNGTIQDSYALGGIRMTAAGSAQSVGGLVGNNSVDLVNSLIGTITDDYAQVALLGAVKSGSAAGGLVGTNSGTVARTYSIGALALTGTTTLGGLIGSNAGTASNSFYDTETSGLSVGVGGGTTSGVTGKTTAQMQTRSTFTGAGWDYTTPVWGMSDGVTLPYFTWEHSGSVQIVTGTAYSDAAGSSFAIANRVSALTNGTSLGSGFAGANGYYYILADGSPITGGNLVAYLNPALGNTTLGNAVHLTTSGGTTTGLTVLGNTVQMTSDGPAVSTSALAGARPSGIDSSLLYTVSGGTITLSANASLDIEAGSHAITVDDALTVSGTGTLTLNSTGTSTQSAAITTPSLLLLGSGGSWQLGSLSGGNSINSIGTLAANTGTILIGSNTALAVGSVGTTDGITLTGGLGFTGTSTSVTQTQAINAGGLALEGGSYTLTNTGNAVTHFTANGATFSVVTSGAVTVDSVTAGGSSYNGLTLSGTGSDSLTAGGNLTVATPTNSATLAAGGTLTLTAGGDLTVTDTSLAVGTGSGTSTLTLVAGNTITLQGTSSAITVNGIVGAGLDLSLYADSDSSGTGGIILSRVNILTKGGTLALVGGAVVSDPTTAGNAHSTGTSATDDAAISITNSAISLEGGSAILKGDGQASVSGTSSGIALNSSSLTTSGAGTLTLTGSATTSTAAGAHLGLQLVSSTVQAATGAITLTGTAAAGPGGNTGLLVNGGGVTATTGAITLTGTGTGGIGLRLYGETVSTTSGAIALTGSGTTGAGLVLGDGGSTAASLGSGTQTGAITLTSDDFALSSGAAPTINTTGTVTLRQQSADRALAVGGSVTGADVLSAAGINGVTAGTLVIGRTDISETAGYTIAGAIAPTNVTTLSLATGGAITQSSGATITATNLAVRAAGDIGFATAANSVGTLAATTSAGSVSFKDSGALTVGTVDGLSGVTAITTAQLTAGAGGLLTVSQAISGTGVTLTADRMNLSSAVSATGGGTVTLAPVTSGWTVDLGSASDATTGTLELSAAELDRVTAGILVVDPPVSGDIVISAAIAPAHANTLVLEAGGTITQASSATITVGSLGLNAGGAITLTQANSVGTLAATAGGAMAFTNAGALTIGTAGGISGISATGGVTITTSGTLTLANAVTSQATGDAVTLSTTGAFINTAGSSGITAASGRWLVYSATSAGDTFGNLDSGNTALWNRTLASGTVAVGGNRYVFAEQPTLVITASDVTKTYGQDVSGALAYTLSGGATGVTHAYLGGSSLGTTPTLTSTGAGSSANVGGYTITASGATTTDGSAISYVAGTLTVNKAALTVTANNATVTYGQTPTLGASYSGFVNGETASVLGGTLTVSGAGTNAGSYTLTPGGLTSANYDISYVAGTLTVNKAALTVTANNATVTYGQTPTLGASYSGFVNGETASVLGGTLTVSGAGTNAGSYTLTPGGLTSANYDISYVAGTLTVNKAALTVTANNATVTYGQTPPLGASYSGFVNGETASVLGGTLTVSGAGTNAGSYTLTPGGLTAANYDISYVAGTLTVNRAPLTVTANNTTVTYGQTPTLGASYSGFVNGETASVLGGTLTVSGAGTSAGSYTLTPGGLTAANYDISYVAGTLTVNKAALTVTANTTTVTYGQTPTLGASYSGFVNGETASVLGGTLTVSGAGTNAGSYTLTPGGLTAANYDISYVAGTLTVNKAALTVTATNATVTYGQTPTLGASYSGFVNGETASVLGGTLTVSGAGTNAGSYTLTPGGLTAANYDISYVAGTLTVNKAALTVTATNATVTYGQTPTLGASYSGFVNGETASVLGGTLTVSGAGTNAGSYTLTPGGLTAANYDISYVAGTLTVNRAPLTVTANDVTIAFGGTPAYSARYNGFVNGETAAVLGGSLVYNGGGTAAGTYTITPGGLTSGNYLISYVAGTLTVQADTSPPVVLPEVPSSTHFVDQPSGKVPFTPTQPLVGADYSQGNYRVIYLAPPATASGTITNTSTFSAAHQDGTDETEFDIAKRWR</sequence>
<dbReference type="Pfam" id="PF05342">
    <property type="entry name" value="Peptidase_M26_N"/>
    <property type="match status" value="1"/>
</dbReference>
<dbReference type="SUPFAM" id="SSF51126">
    <property type="entry name" value="Pectin lyase-like"/>
    <property type="match status" value="1"/>
</dbReference>
<feature type="domain" description="Filamentous haemagglutinin FhaB/tRNA nuclease CdiA-like TPS" evidence="1">
    <location>
        <begin position="83"/>
        <end position="194"/>
    </location>
</feature>
<dbReference type="InterPro" id="IPR008638">
    <property type="entry name" value="FhaB/CdiA-like_TPS"/>
</dbReference>
<protein>
    <recommendedName>
        <fullName evidence="1">Filamentous haemagglutinin FhaB/tRNA nuclease CdiA-like TPS domain-containing protein</fullName>
    </recommendedName>
</protein>
<dbReference type="InterPro" id="IPR012334">
    <property type="entry name" value="Pectin_lyas_fold"/>
</dbReference>
<dbReference type="InterPro" id="IPR008006">
    <property type="entry name" value="Peptidase_M26_N_dom"/>
</dbReference>